<feature type="transmembrane region" description="Helical" evidence="7">
    <location>
        <begin position="117"/>
        <end position="138"/>
    </location>
</feature>
<dbReference type="InterPro" id="IPR050833">
    <property type="entry name" value="Poly_Biosynth_Transport"/>
</dbReference>
<feature type="transmembrane region" description="Helical" evidence="7">
    <location>
        <begin position="177"/>
        <end position="196"/>
    </location>
</feature>
<feature type="transmembrane region" description="Helical" evidence="7">
    <location>
        <begin position="452"/>
        <end position="473"/>
    </location>
</feature>
<feature type="transmembrane region" description="Helical" evidence="7">
    <location>
        <begin position="362"/>
        <end position="381"/>
    </location>
</feature>
<keyword evidence="5 7" id="KW-1133">Transmembrane helix</keyword>
<feature type="transmembrane region" description="Helical" evidence="7">
    <location>
        <begin position="419"/>
        <end position="440"/>
    </location>
</feature>
<evidence type="ECO:0000256" key="3">
    <source>
        <dbReference type="ARBA" id="ARBA00022475"/>
    </source>
</evidence>
<accession>A0AA40ZXK0</accession>
<evidence type="ECO:0000313" key="10">
    <source>
        <dbReference type="Proteomes" id="UP000584663"/>
    </source>
</evidence>
<comment type="caution">
    <text evidence="9">The sequence shown here is derived from an EMBL/GenBank/DDBJ whole genome shotgun (WGS) entry which is preliminary data.</text>
</comment>
<dbReference type="PANTHER" id="PTHR30250">
    <property type="entry name" value="PST FAMILY PREDICTED COLANIC ACID TRANSPORTER"/>
    <property type="match status" value="1"/>
</dbReference>
<evidence type="ECO:0000256" key="5">
    <source>
        <dbReference type="ARBA" id="ARBA00022989"/>
    </source>
</evidence>
<evidence type="ECO:0000313" key="8">
    <source>
        <dbReference type="EMBL" id="MBB4611039.1"/>
    </source>
</evidence>
<keyword evidence="6 7" id="KW-0472">Membrane</keyword>
<dbReference type="PANTHER" id="PTHR30250:SF10">
    <property type="entry name" value="LIPOPOLYSACCHARIDE BIOSYNTHESIS PROTEIN WZXC"/>
    <property type="match status" value="1"/>
</dbReference>
<name>A0AA40ZXK0_9SPHN</name>
<comment type="subcellular location">
    <subcellularLocation>
        <location evidence="1">Cell membrane</location>
        <topology evidence="1">Multi-pass membrane protein</topology>
    </subcellularLocation>
</comment>
<feature type="transmembrane region" description="Helical" evidence="7">
    <location>
        <begin position="150"/>
        <end position="171"/>
    </location>
</feature>
<evidence type="ECO:0000256" key="1">
    <source>
        <dbReference type="ARBA" id="ARBA00004651"/>
    </source>
</evidence>
<proteinExistence type="inferred from homology"/>
<dbReference type="RefSeq" id="WP_184106438.1">
    <property type="nucleotide sequence ID" value="NZ_JACHNX010000018.1"/>
</dbReference>
<organism evidence="9 11">
    <name type="scientific">Sphingomonas yabuuchiae</name>
    <dbReference type="NCBI Taxonomy" id="172044"/>
    <lineage>
        <taxon>Bacteria</taxon>
        <taxon>Pseudomonadati</taxon>
        <taxon>Pseudomonadota</taxon>
        <taxon>Alphaproteobacteria</taxon>
        <taxon>Sphingomonadales</taxon>
        <taxon>Sphingomonadaceae</taxon>
        <taxon>Sphingomonas</taxon>
    </lineage>
</organism>
<dbReference type="Pfam" id="PF13440">
    <property type="entry name" value="Polysacc_synt_3"/>
    <property type="match status" value="1"/>
</dbReference>
<evidence type="ECO:0000256" key="6">
    <source>
        <dbReference type="ARBA" id="ARBA00023136"/>
    </source>
</evidence>
<feature type="transmembrane region" description="Helical" evidence="7">
    <location>
        <begin position="21"/>
        <end position="42"/>
    </location>
</feature>
<dbReference type="Proteomes" id="UP000584663">
    <property type="component" value="Unassembled WGS sequence"/>
</dbReference>
<evidence type="ECO:0000313" key="11">
    <source>
        <dbReference type="Proteomes" id="UP000704529"/>
    </source>
</evidence>
<reference evidence="9" key="2">
    <citation type="submission" date="2021-01" db="EMBL/GenBank/DDBJ databases">
        <title>Genome Sequencing of Type Strains.</title>
        <authorList>
            <person name="Lemaire J.F."/>
            <person name="Inderbitzin P."/>
            <person name="Collins S.B."/>
            <person name="Wespe N."/>
            <person name="Knight-Connoni V."/>
        </authorList>
    </citation>
    <scope>NUCLEOTIDE SEQUENCE</scope>
    <source>
        <strain evidence="9">DSM 14562</strain>
    </source>
</reference>
<feature type="transmembrane region" description="Helical" evidence="7">
    <location>
        <begin position="387"/>
        <end position="407"/>
    </location>
</feature>
<keyword evidence="10" id="KW-1185">Reference proteome</keyword>
<feature type="transmembrane region" description="Helical" evidence="7">
    <location>
        <begin position="48"/>
        <end position="72"/>
    </location>
</feature>
<evidence type="ECO:0000256" key="2">
    <source>
        <dbReference type="ARBA" id="ARBA00007430"/>
    </source>
</evidence>
<evidence type="ECO:0000256" key="4">
    <source>
        <dbReference type="ARBA" id="ARBA00022692"/>
    </source>
</evidence>
<feature type="transmembrane region" description="Helical" evidence="7">
    <location>
        <begin position="293"/>
        <end position="313"/>
    </location>
</feature>
<dbReference type="EMBL" id="JACHNX010000018">
    <property type="protein sequence ID" value="MBB4611039.1"/>
    <property type="molecule type" value="Genomic_DNA"/>
</dbReference>
<evidence type="ECO:0000313" key="9">
    <source>
        <dbReference type="EMBL" id="MBN3558275.1"/>
    </source>
</evidence>
<reference evidence="8 10" key="1">
    <citation type="submission" date="2020-08" db="EMBL/GenBank/DDBJ databases">
        <title>Genomic Encyclopedia of Type Strains, Phase IV (KMG-IV): sequencing the most valuable type-strain genomes for metagenomic binning, comparative biology and taxonomic classification.</title>
        <authorList>
            <person name="Goeker M."/>
        </authorList>
    </citation>
    <scope>NUCLEOTIDE SEQUENCE [LARGE SCALE GENOMIC DNA]</scope>
    <source>
        <strain evidence="8 10">DSM 14562</strain>
    </source>
</reference>
<dbReference type="Proteomes" id="UP000704529">
    <property type="component" value="Unassembled WGS sequence"/>
</dbReference>
<dbReference type="AlphaFoldDB" id="A0AA40ZXK0"/>
<dbReference type="CDD" id="cd13127">
    <property type="entry name" value="MATE_tuaB_like"/>
    <property type="match status" value="1"/>
</dbReference>
<dbReference type="EMBL" id="JAFHKU010000126">
    <property type="protein sequence ID" value="MBN3558275.1"/>
    <property type="molecule type" value="Genomic_DNA"/>
</dbReference>
<keyword evidence="3" id="KW-1003">Cell membrane</keyword>
<evidence type="ECO:0000256" key="7">
    <source>
        <dbReference type="SAM" id="Phobius"/>
    </source>
</evidence>
<sequence>MSQAAGGVGKRIAKGSMWLSAARLVVNLSGMVSTVLLARLLVPADFGLVAIAATLMQIVTSITEMSLSQALIRLDDPTDQDFHSAWTLSMLRGVTIAVVLSASAPLVAHIYGDQRLVPIMIVLGCGAALSGLANPWLAVFQRKLVFWQEFVLSTASKMTNVIVAVAVAWYFQSYWAIVAGIVGMYAATVIASYCILPRLPRFSLASWRTLLSFSVWTSASQLVNALNWRADQLLVGKIATPTVLGYYNVGFNLANLATRETTLPLIQTLFPAFAAIKHDKPRLAAAYIRADRLLVALGVPVGVGFALVAQPMVPLFLNPKWLPAVPIIQAFAVIFGLQGIAGLVTPLGMAMGQVRLLFMRDLQVLCIRLPLMIAGAVIWGVPGLVAARVLTGLYQIAIAMLLAKRLAGVSLMRQLRTHLPTLISCCAMALAVWWVAGTGWRLFAGYDLAQDLVLRVMVGGIVYIGARVILWIVMGRPEGLEREAANMVGKLRRRPA</sequence>
<gene>
    <name evidence="8" type="ORF">GGQ89_003279</name>
    <name evidence="9" type="ORF">JYA60_08555</name>
</gene>
<keyword evidence="4 7" id="KW-0812">Transmembrane</keyword>
<comment type="similarity">
    <text evidence="2">Belongs to the polysaccharide synthase family.</text>
</comment>
<feature type="transmembrane region" description="Helical" evidence="7">
    <location>
        <begin position="93"/>
        <end position="111"/>
    </location>
</feature>
<dbReference type="GO" id="GO:0005886">
    <property type="term" value="C:plasma membrane"/>
    <property type="evidence" value="ECO:0007669"/>
    <property type="project" value="UniProtKB-SubCell"/>
</dbReference>
<protein>
    <submittedName>
        <fullName evidence="9">Lipopolysaccharide biosynthesis protein</fullName>
    </submittedName>
    <submittedName>
        <fullName evidence="8">PST family polysaccharide transporter</fullName>
    </submittedName>
</protein>
<feature type="transmembrane region" description="Helical" evidence="7">
    <location>
        <begin position="325"/>
        <end position="350"/>
    </location>
</feature>